<sequence>MADAYRVLNVSPSAPASVIRSAYLELACQHHPCKLSDGQDINPNANHTQFRLAAEAYALVGDDSRRELYNLIKSSDLFRTGAGRYVHDDGGSLAKERLGLPTGRSRARSELTVDLRAGLPPELRAFLIDLDPVKVFNRVVCQIDQERRAQQPADQNPASSPSSRINANNKILPQSKYLSPLSHHLDERLFSRAGNGKPSIGGAVREDGGPGKQQPLGALKTGILRDESKSRFRRSPSGKSDLLSEPYQPLASSEFKRDSRRDTGHSRSSSSYISYRASTPSGGRHSSGRRVSFSNDVIESDQIKQAREAVKSLKSEAARNAPKPILINPTSPSHSALLEVNNNTTRGLTNKLGSLNIQGTITSPSSSYKKANEFLLDKSMYSGFRSAIDSTAQDVSIKPIGFGGCSRDSHRSPTPGHSCSSSHTLMSRNINECRGDREGPDERYDFLATSAPTGFLARYRVDQDLLFGKHLNHHPTTTNNNNNNSHHYHHHHHPLPHPPPRLDHIDHSFPWSDPNFDNPRSILLNHTTREVN</sequence>
<evidence type="ECO:0000313" key="3">
    <source>
        <dbReference type="EMBL" id="KNZ56335.1"/>
    </source>
</evidence>
<evidence type="ECO:0000313" key="4">
    <source>
        <dbReference type="Proteomes" id="UP000037035"/>
    </source>
</evidence>
<name>A0A0L6V8B3_9BASI</name>
<feature type="region of interest" description="Disordered" evidence="1">
    <location>
        <begin position="147"/>
        <end position="167"/>
    </location>
</feature>
<dbReference type="Proteomes" id="UP000037035">
    <property type="component" value="Unassembled WGS sequence"/>
</dbReference>
<feature type="compositionally biased region" description="Low complexity" evidence="1">
    <location>
        <begin position="474"/>
        <end position="485"/>
    </location>
</feature>
<dbReference type="PROSITE" id="PS50076">
    <property type="entry name" value="DNAJ_2"/>
    <property type="match status" value="1"/>
</dbReference>
<dbReference type="PANTHER" id="PTHR43948">
    <property type="entry name" value="DNAJ HOMOLOG SUBFAMILY B"/>
    <property type="match status" value="1"/>
</dbReference>
<dbReference type="GO" id="GO:0051087">
    <property type="term" value="F:protein-folding chaperone binding"/>
    <property type="evidence" value="ECO:0007669"/>
    <property type="project" value="TreeGrafter"/>
</dbReference>
<feature type="region of interest" description="Disordered" evidence="1">
    <location>
        <begin position="191"/>
        <end position="290"/>
    </location>
</feature>
<protein>
    <recommendedName>
        <fullName evidence="2">J domain-containing protein</fullName>
    </recommendedName>
</protein>
<dbReference type="PRINTS" id="PR00625">
    <property type="entry name" value="JDOMAIN"/>
</dbReference>
<dbReference type="VEuPathDB" id="FungiDB:VP01_2430g1"/>
<dbReference type="GO" id="GO:0005737">
    <property type="term" value="C:cytoplasm"/>
    <property type="evidence" value="ECO:0007669"/>
    <property type="project" value="TreeGrafter"/>
</dbReference>
<evidence type="ECO:0000256" key="1">
    <source>
        <dbReference type="SAM" id="MobiDB-lite"/>
    </source>
</evidence>
<proteinExistence type="predicted"/>
<feature type="region of interest" description="Disordered" evidence="1">
    <location>
        <begin position="471"/>
        <end position="501"/>
    </location>
</feature>
<evidence type="ECO:0000259" key="2">
    <source>
        <dbReference type="PROSITE" id="PS50076"/>
    </source>
</evidence>
<dbReference type="GO" id="GO:0005634">
    <property type="term" value="C:nucleus"/>
    <property type="evidence" value="ECO:0007669"/>
    <property type="project" value="TreeGrafter"/>
</dbReference>
<dbReference type="GO" id="GO:0051082">
    <property type="term" value="F:unfolded protein binding"/>
    <property type="evidence" value="ECO:0007669"/>
    <property type="project" value="TreeGrafter"/>
</dbReference>
<dbReference type="SMART" id="SM00271">
    <property type="entry name" value="DnaJ"/>
    <property type="match status" value="1"/>
</dbReference>
<feature type="compositionally biased region" description="Low complexity" evidence="1">
    <location>
        <begin position="266"/>
        <end position="290"/>
    </location>
</feature>
<feature type="compositionally biased region" description="Basic residues" evidence="1">
    <location>
        <begin position="486"/>
        <end position="495"/>
    </location>
</feature>
<dbReference type="OrthoDB" id="10250354at2759"/>
<dbReference type="InterPro" id="IPR001623">
    <property type="entry name" value="DnaJ_domain"/>
</dbReference>
<comment type="caution">
    <text evidence="3">The sequence shown here is derived from an EMBL/GenBank/DDBJ whole genome shotgun (WGS) entry which is preliminary data.</text>
</comment>
<dbReference type="SUPFAM" id="SSF46565">
    <property type="entry name" value="Chaperone J-domain"/>
    <property type="match status" value="1"/>
</dbReference>
<dbReference type="CDD" id="cd06257">
    <property type="entry name" value="DnaJ"/>
    <property type="match status" value="1"/>
</dbReference>
<organism evidence="3 4">
    <name type="scientific">Puccinia sorghi</name>
    <dbReference type="NCBI Taxonomy" id="27349"/>
    <lineage>
        <taxon>Eukaryota</taxon>
        <taxon>Fungi</taxon>
        <taxon>Dikarya</taxon>
        <taxon>Basidiomycota</taxon>
        <taxon>Pucciniomycotina</taxon>
        <taxon>Pucciniomycetes</taxon>
        <taxon>Pucciniales</taxon>
        <taxon>Pucciniaceae</taxon>
        <taxon>Puccinia</taxon>
    </lineage>
</organism>
<dbReference type="STRING" id="27349.A0A0L6V8B3"/>
<dbReference type="GO" id="GO:0044183">
    <property type="term" value="F:protein folding chaperone"/>
    <property type="evidence" value="ECO:0007669"/>
    <property type="project" value="TreeGrafter"/>
</dbReference>
<dbReference type="PANTHER" id="PTHR43948:SF21">
    <property type="entry name" value="DNAJ DOMAIN-CONTAINING PROTEIN"/>
    <property type="match status" value="1"/>
</dbReference>
<dbReference type="AlphaFoldDB" id="A0A0L6V8B3"/>
<feature type="domain" description="J" evidence="2">
    <location>
        <begin position="3"/>
        <end position="73"/>
    </location>
</feature>
<dbReference type="Pfam" id="PF00226">
    <property type="entry name" value="DnaJ"/>
    <property type="match status" value="1"/>
</dbReference>
<dbReference type="Gene3D" id="1.10.287.110">
    <property type="entry name" value="DnaJ domain"/>
    <property type="match status" value="1"/>
</dbReference>
<feature type="compositionally biased region" description="Basic and acidic residues" evidence="1">
    <location>
        <begin position="254"/>
        <end position="265"/>
    </location>
</feature>
<gene>
    <name evidence="3" type="ORF">VP01_2430g1</name>
</gene>
<reference evidence="3 4" key="1">
    <citation type="submission" date="2015-08" db="EMBL/GenBank/DDBJ databases">
        <title>Next Generation Sequencing and Analysis of the Genome of Puccinia sorghi L Schw, the Causal Agent of Maize Common Rust.</title>
        <authorList>
            <person name="Rochi L."/>
            <person name="Burguener G."/>
            <person name="Darino M."/>
            <person name="Turjanski A."/>
            <person name="Kreff E."/>
            <person name="Dieguez M.J."/>
            <person name="Sacco F."/>
        </authorList>
    </citation>
    <scope>NUCLEOTIDE SEQUENCE [LARGE SCALE GENOMIC DNA]</scope>
    <source>
        <strain evidence="3 4">RO10H11247</strain>
    </source>
</reference>
<dbReference type="EMBL" id="LAVV01007315">
    <property type="protein sequence ID" value="KNZ56335.1"/>
    <property type="molecule type" value="Genomic_DNA"/>
</dbReference>
<dbReference type="InterPro" id="IPR036869">
    <property type="entry name" value="J_dom_sf"/>
</dbReference>
<keyword evidence="4" id="KW-1185">Reference proteome</keyword>
<feature type="compositionally biased region" description="Polar residues" evidence="1">
    <location>
        <begin position="152"/>
        <end position="167"/>
    </location>
</feature>
<accession>A0A0L6V8B3</accession>